<dbReference type="HOGENOM" id="CLU_286270_0_0_1"/>
<organism evidence="1">
    <name type="scientific">Albugo laibachii Nc14</name>
    <dbReference type="NCBI Taxonomy" id="890382"/>
    <lineage>
        <taxon>Eukaryota</taxon>
        <taxon>Sar</taxon>
        <taxon>Stramenopiles</taxon>
        <taxon>Oomycota</taxon>
        <taxon>Peronosporomycetes</taxon>
        <taxon>Albuginales</taxon>
        <taxon>Albuginaceae</taxon>
        <taxon>Albugo</taxon>
    </lineage>
</organism>
<protein>
    <submittedName>
        <fullName evidence="1">Uncharacterized protein AlNc14C38G3299</fullName>
    </submittedName>
</protein>
<accession>F0W928</accession>
<evidence type="ECO:0000313" key="1">
    <source>
        <dbReference type="EMBL" id="CCA17640.1"/>
    </source>
</evidence>
<dbReference type="AlphaFoldDB" id="F0W928"/>
<reference evidence="1" key="2">
    <citation type="submission" date="2011-02" db="EMBL/GenBank/DDBJ databases">
        <authorList>
            <person name="MacLean D."/>
        </authorList>
    </citation>
    <scope>NUCLEOTIDE SEQUENCE</scope>
</reference>
<gene>
    <name evidence="1" type="primary">AlNc14C38G3299</name>
    <name evidence="1" type="ORF">ALNC14_037830</name>
</gene>
<name>F0W928_9STRA</name>
<proteinExistence type="predicted"/>
<sequence>MHDGSAHNDTLVNSKKILLKAQKLLLLASVRNDALTLREYRQVLAECLQPEASASLKVIGFQLAHHSPTCSTSATWSIVMDALVTELASSEDLSVLKNAIPLFDVIPVIILIDFLIASEKTPLNKLRNLLSHVDVQIHCLAIATLARLSIRIACSLADEILQSLPFESHETRIICLQDINLILIDIQKLICQDLFALNESIKSEAFKAMSNLFSQSALVQQFLPKETKSSACLRTNALALNDLVCLALREALPAICSLVKSVDLLPNEMKVDGLHWLAVVLCFLMDRTGARCPGISVPYLTVDYDHDTLQSSQLECSEDDLSQPSTQRLRVDQFAHDFFTEKLHPILRDASFFHATTLCRASFHLMLHPLLEFSRFHLARPLLDHLIAQCYHQETIEAREEIATMLYHTFLWLPASDCLQAFTQTMDALLLVDRERGDPHFVPHLLHGIVSRVLCQSELVLLKLLCHLDLFEAFRTEKIATAISIPATCSLSQLLQAQITVPSGLRKRSLVKDLKALENVPASQILVIGSFSRLLYPFPQSKPSDIDHLQSGFMALLMDHFCRAISGTQYFLQESLQLMAELLDTKAYQRIVSQKVRLQLVSLALRLIPKLPTLSLHLLFTHLDHEISLIKSSFPPDKPTIFSFDQPSRNNTCANTGGQFEIVSALLTCSKLLTTIQSSESMKIENSIMEMVSIISSIKRADYMFLSQFQSKLQPPVDTSPYLEDWFLPCCYLPLFNIDRLFAPDPFTSNRTLEWDQASVVVSGGSDPLTISASYRHTDPSQRDRITLIVSACNVTNLEMNDVELYIRYSSNVSSESKCNDLVLNIRPHVHGTALLPNGTIRIERKFHVHCFSRSTFGFQLVFKEEKTTGNDNAAVVERTKLAACDPFVVGFDALLKLKDEVASPSAAVFRVMWQSAEARCAFSVVSTASQSIPLLSFAQTLIKASNACMHILPDLLIDSTSYIHIAYVAQTHWKTRILASLVLTARHTKDSSGEWFGSLEIRSSKAVIDELQSATEDCLRVFVGNHLRLDHPHAHAAEPFETLVNESVLYSSPQHHSKLEDARMLNESFDLFSMSTVVP</sequence>
<dbReference type="EMBL" id="FR824083">
    <property type="protein sequence ID" value="CCA17640.1"/>
    <property type="molecule type" value="Genomic_DNA"/>
</dbReference>
<reference evidence="1" key="1">
    <citation type="journal article" date="2011" name="PLoS Biol.">
        <title>Gene gain and loss during evolution of obligate parasitism in the white rust pathogen of Arabidopsis thaliana.</title>
        <authorList>
            <person name="Kemen E."/>
            <person name="Gardiner A."/>
            <person name="Schultz-Larsen T."/>
            <person name="Kemen A.C."/>
            <person name="Balmuth A.L."/>
            <person name="Robert-Seilaniantz A."/>
            <person name="Bailey K."/>
            <person name="Holub E."/>
            <person name="Studholme D.J."/>
            <person name="Maclean D."/>
            <person name="Jones J.D."/>
        </authorList>
    </citation>
    <scope>NUCLEOTIDE SEQUENCE</scope>
</reference>